<keyword evidence="2" id="KW-1185">Reference proteome</keyword>
<dbReference type="Proteomes" id="UP001300383">
    <property type="component" value="Unassembled WGS sequence"/>
</dbReference>
<accession>A0AAP4BC08</accession>
<gene>
    <name evidence="1" type="ORF">QJ036_12155</name>
</gene>
<proteinExistence type="predicted"/>
<dbReference type="PROSITE" id="PS51257">
    <property type="entry name" value="PROKAR_LIPOPROTEIN"/>
    <property type="match status" value="1"/>
</dbReference>
<reference evidence="1 2" key="1">
    <citation type="submission" date="2023-05" db="EMBL/GenBank/DDBJ databases">
        <title>[ruminococcus] sp. nov., isolated from a pig farm feces dump.</title>
        <authorList>
            <person name="Chang Y.-H."/>
        </authorList>
    </citation>
    <scope>NUCLEOTIDE SEQUENCE [LARGE SCALE GENOMIC DNA]</scope>
    <source>
        <strain evidence="1 2">YH-rum2234</strain>
    </source>
</reference>
<evidence type="ECO:0000313" key="2">
    <source>
        <dbReference type="Proteomes" id="UP001300383"/>
    </source>
</evidence>
<name>A0AAP4BC08_9FIRM</name>
<organism evidence="1 2">
    <name type="scientific">Fusibacillus kribbianus</name>
    <dbReference type="NCBI Taxonomy" id="3044208"/>
    <lineage>
        <taxon>Bacteria</taxon>
        <taxon>Bacillati</taxon>
        <taxon>Bacillota</taxon>
        <taxon>Clostridia</taxon>
        <taxon>Lachnospirales</taxon>
        <taxon>Lachnospiraceae</taxon>
        <taxon>Fusibacillus</taxon>
    </lineage>
</organism>
<evidence type="ECO:0000313" key="1">
    <source>
        <dbReference type="EMBL" id="MDI9243200.1"/>
    </source>
</evidence>
<dbReference type="EMBL" id="JASGBQ010000027">
    <property type="protein sequence ID" value="MDI9243200.1"/>
    <property type="molecule type" value="Genomic_DNA"/>
</dbReference>
<comment type="caution">
    <text evidence="1">The sequence shown here is derived from an EMBL/GenBank/DDBJ whole genome shotgun (WGS) entry which is preliminary data.</text>
</comment>
<dbReference type="RefSeq" id="WP_283231628.1">
    <property type="nucleotide sequence ID" value="NZ_JASGBQ010000027.1"/>
</dbReference>
<protein>
    <submittedName>
        <fullName evidence="1">Uncharacterized protein</fullName>
    </submittedName>
</protein>
<sequence>MMRNKRLLSRRIVSILLVVSMLVTLLSGCGRFNYSGDEAQSGSNNYNPVNAEPIVESFIEGNLDNLPTNESTLPITPLSTTVEDYQGDIETFVYGLMVNQLEYIYDVFPAKVELLDGTSVYGIAYTDYKDCYTNEEETVFCFEAGFIPFVGEVEIPDEDFNSGLTITNLDDSVDNTIFILGYGSGAFTEHCVVYGQYVKYGVDESGRFFFTAEKYTRDYCDSSLGSLYSYDESKYVYDIDVGNYINVTGSSIYSQIDYDELQTEINRILETQDANLVSVDIESCAYIAQDAVINCLLSMQEETFLGYSVAELVEAVEELDPMQCFRVIDGGPVVIDLDYDGGADALTKWLVGTGCVIVTAVAMVGSVVFVECPPLSALSSAMAGTAIEIFMEVVVSGETLDNINWGKVVIAAATGAVSGYLGPYVYASTAGAGYFLADSSLDGLLGGIERAASAWLEGEDGVEIIKSFGYGVALGFALSAGFKAAGGVAEKLTTKIGPSISKLTERVFPKLTGKISTLSSTISKGIYTLKKTADSSVFHSEYISRKLALRQIERILEDGADDLAKKAIDHLSPEDIVDSNGSVISKDMLRDMFNDADDGAILAYYKKGTELVQIVKKNGMVGIVFDSSKYQTVTLPNGISGNRLENFEEAAKILKKQWLDDPTLIPESLAISIKKSGIDLEDMDAKKIVSIIQQSDWVMHENIDLATITLVPRSIHNVVEGGIAHMGGVGLAKYLKSHMSMEFFERFISAAATGAIQATN</sequence>
<dbReference type="AlphaFoldDB" id="A0AAP4BC08"/>